<comment type="caution">
    <text evidence="2">The sequence shown here is derived from an EMBL/GenBank/DDBJ whole genome shotgun (WGS) entry which is preliminary data.</text>
</comment>
<sequence>MYSDDCNYAYLCFLKPILKDVNRVNKCFESNNADPIEKTLRHQKFDITLILEQFNKKPDEIAQIDNQWRKIHLIDWVNTSDTNKFWVEVLNYKDSQGVVVFEELALFALALLTLPHSNAEVERLFSQMNLSAGFATKPAAQSPAKARVYPGHSKAKEPVADQPLQRADVPSTRPGTDSEPVRKQVHVGVNPVVLLGFTVAVLSRQVHSDDPPY</sequence>
<evidence type="ECO:0000313" key="3">
    <source>
        <dbReference type="Proteomes" id="UP001159042"/>
    </source>
</evidence>
<evidence type="ECO:0000256" key="1">
    <source>
        <dbReference type="SAM" id="MobiDB-lite"/>
    </source>
</evidence>
<feature type="region of interest" description="Disordered" evidence="1">
    <location>
        <begin position="143"/>
        <end position="180"/>
    </location>
</feature>
<dbReference type="EMBL" id="JANEYG010000052">
    <property type="protein sequence ID" value="KAJ8915521.1"/>
    <property type="molecule type" value="Genomic_DNA"/>
</dbReference>
<evidence type="ECO:0000313" key="2">
    <source>
        <dbReference type="EMBL" id="KAJ8915521.1"/>
    </source>
</evidence>
<gene>
    <name evidence="2" type="ORF">NQ315_012402</name>
</gene>
<organism evidence="2 3">
    <name type="scientific">Exocentrus adspersus</name>
    <dbReference type="NCBI Taxonomy" id="1586481"/>
    <lineage>
        <taxon>Eukaryota</taxon>
        <taxon>Metazoa</taxon>
        <taxon>Ecdysozoa</taxon>
        <taxon>Arthropoda</taxon>
        <taxon>Hexapoda</taxon>
        <taxon>Insecta</taxon>
        <taxon>Pterygota</taxon>
        <taxon>Neoptera</taxon>
        <taxon>Endopterygota</taxon>
        <taxon>Coleoptera</taxon>
        <taxon>Polyphaga</taxon>
        <taxon>Cucujiformia</taxon>
        <taxon>Chrysomeloidea</taxon>
        <taxon>Cerambycidae</taxon>
        <taxon>Lamiinae</taxon>
        <taxon>Acanthocinini</taxon>
        <taxon>Exocentrus</taxon>
    </lineage>
</organism>
<protein>
    <recommendedName>
        <fullName evidence="4">HAT C-terminal dimerisation domain-containing protein</fullName>
    </recommendedName>
</protein>
<reference evidence="2 3" key="1">
    <citation type="journal article" date="2023" name="Insect Mol. Biol.">
        <title>Genome sequencing provides insights into the evolution of gene families encoding plant cell wall-degrading enzymes in longhorned beetles.</title>
        <authorList>
            <person name="Shin N.R."/>
            <person name="Okamura Y."/>
            <person name="Kirsch R."/>
            <person name="Pauchet Y."/>
        </authorList>
    </citation>
    <scope>NUCLEOTIDE SEQUENCE [LARGE SCALE GENOMIC DNA]</scope>
    <source>
        <strain evidence="2">EAD_L_NR</strain>
    </source>
</reference>
<dbReference type="AlphaFoldDB" id="A0AAV8VNX3"/>
<accession>A0AAV8VNX3</accession>
<keyword evidence="3" id="KW-1185">Reference proteome</keyword>
<proteinExistence type="predicted"/>
<evidence type="ECO:0008006" key="4">
    <source>
        <dbReference type="Google" id="ProtNLM"/>
    </source>
</evidence>
<dbReference type="Proteomes" id="UP001159042">
    <property type="component" value="Unassembled WGS sequence"/>
</dbReference>
<name>A0AAV8VNX3_9CUCU</name>